<evidence type="ECO:0000313" key="3">
    <source>
        <dbReference type="Proteomes" id="UP000017836"/>
    </source>
</evidence>
<dbReference type="Proteomes" id="UP000017836">
    <property type="component" value="Unassembled WGS sequence"/>
</dbReference>
<dbReference type="Gramene" id="ERN17345">
    <property type="protein sequence ID" value="ERN17345"/>
    <property type="gene ID" value="AMTR_s00037p00133170"/>
</dbReference>
<evidence type="ECO:0000256" key="1">
    <source>
        <dbReference type="SAM" id="Phobius"/>
    </source>
</evidence>
<keyword evidence="1" id="KW-0812">Transmembrane</keyword>
<proteinExistence type="predicted"/>
<sequence>MALLVNICSGSFFFKALGITVLFMAGLPDALVQKETKYRNLDLLQKYYRTDDDAEGELFHPLPEHNTAVPDPVPLSGKGINGVQKLPRRRQQQSPLPIKLPLNTQRSTAIPPSRPTCPTSQFRPTNYSSFQMHPISAMQTNRPHTQTPLTDNLSVSSSPFITKPALHLGQFQPLYPLYSPYPMQHMVNPYILLTMWSTVHPYSPCPQH</sequence>
<name>U5D533_AMBTC</name>
<keyword evidence="1" id="KW-0472">Membrane</keyword>
<dbReference type="HOGENOM" id="CLU_1322491_0_0_1"/>
<dbReference type="eggNOG" id="ENOG502QUSZ">
    <property type="taxonomic scope" value="Eukaryota"/>
</dbReference>
<reference evidence="3" key="1">
    <citation type="journal article" date="2013" name="Science">
        <title>The Amborella genome and the evolution of flowering plants.</title>
        <authorList>
            <consortium name="Amborella Genome Project"/>
        </authorList>
    </citation>
    <scope>NUCLEOTIDE SEQUENCE [LARGE SCALE GENOMIC DNA]</scope>
</reference>
<accession>U5D533</accession>
<dbReference type="AlphaFoldDB" id="U5D533"/>
<organism evidence="2 3">
    <name type="scientific">Amborella trichopoda</name>
    <dbReference type="NCBI Taxonomy" id="13333"/>
    <lineage>
        <taxon>Eukaryota</taxon>
        <taxon>Viridiplantae</taxon>
        <taxon>Streptophyta</taxon>
        <taxon>Embryophyta</taxon>
        <taxon>Tracheophyta</taxon>
        <taxon>Spermatophyta</taxon>
        <taxon>Magnoliopsida</taxon>
        <taxon>Amborellales</taxon>
        <taxon>Amborellaceae</taxon>
        <taxon>Amborella</taxon>
    </lineage>
</organism>
<keyword evidence="1" id="KW-1133">Transmembrane helix</keyword>
<feature type="transmembrane region" description="Helical" evidence="1">
    <location>
        <begin position="12"/>
        <end position="32"/>
    </location>
</feature>
<evidence type="ECO:0000313" key="2">
    <source>
        <dbReference type="EMBL" id="ERN17345.1"/>
    </source>
</evidence>
<dbReference type="EMBL" id="KI392350">
    <property type="protein sequence ID" value="ERN17345.1"/>
    <property type="molecule type" value="Genomic_DNA"/>
</dbReference>
<gene>
    <name evidence="2" type="ORF">AMTR_s00037p00133170</name>
</gene>
<keyword evidence="3" id="KW-1185">Reference proteome</keyword>
<protein>
    <submittedName>
        <fullName evidence="2">Uncharacterized protein</fullName>
    </submittedName>
</protein>